<protein>
    <submittedName>
        <fullName evidence="1">Uncharacterized protein</fullName>
    </submittedName>
</protein>
<dbReference type="Proteomes" id="UP000314985">
    <property type="component" value="Chromosome 2"/>
</dbReference>
<reference evidence="1" key="2">
    <citation type="submission" date="2025-08" db="UniProtKB">
        <authorList>
            <consortium name="Ensembl"/>
        </authorList>
    </citation>
    <scope>IDENTIFICATION</scope>
</reference>
<name>A0A4X1UJK6_PIG</name>
<sequence>MNNAPGIQFWGSIYPEVILLDHMVTLYTPRRRKCEQRKKNLKSLMMTWTLVFLTKSLL</sequence>
<evidence type="ECO:0000313" key="2">
    <source>
        <dbReference type="Proteomes" id="UP000314985"/>
    </source>
</evidence>
<reference evidence="1 2" key="1">
    <citation type="submission" date="2017-08" db="EMBL/GenBank/DDBJ databases">
        <title>USMARCv1.0.</title>
        <authorList>
            <person name="Hannum G.I."/>
            <person name="Koren S."/>
            <person name="Schroeder S.G."/>
            <person name="Chin S.C."/>
            <person name="Nonneman D.J."/>
            <person name="Becker S.A."/>
            <person name="Rosen B.D."/>
            <person name="Bickhart D.M."/>
            <person name="Putnam N.H."/>
            <person name="Green R.E."/>
            <person name="Tuggle C.K."/>
            <person name="Liu H."/>
            <person name="Rohrer G.A."/>
            <person name="Warr A."/>
            <person name="Hall R."/>
            <person name="Kim K."/>
            <person name="Hume D.A."/>
            <person name="Talbot R."/>
            <person name="Chow W."/>
            <person name="Howe K."/>
            <person name="Schwartz A.S."/>
            <person name="Watson M."/>
            <person name="Archibald A.L."/>
            <person name="Phillippy A.M."/>
            <person name="Smith T.P.L."/>
        </authorList>
    </citation>
    <scope>NUCLEOTIDE SEQUENCE [LARGE SCALE GENOMIC DNA]</scope>
</reference>
<organism evidence="1 2">
    <name type="scientific">Sus scrofa</name>
    <name type="common">Pig</name>
    <dbReference type="NCBI Taxonomy" id="9823"/>
    <lineage>
        <taxon>Eukaryota</taxon>
        <taxon>Metazoa</taxon>
        <taxon>Chordata</taxon>
        <taxon>Craniata</taxon>
        <taxon>Vertebrata</taxon>
        <taxon>Euteleostomi</taxon>
        <taxon>Mammalia</taxon>
        <taxon>Eutheria</taxon>
        <taxon>Laurasiatheria</taxon>
        <taxon>Artiodactyla</taxon>
        <taxon>Suina</taxon>
        <taxon>Suidae</taxon>
        <taxon>Sus</taxon>
    </lineage>
</organism>
<dbReference type="AlphaFoldDB" id="A0A4X1UJK6"/>
<dbReference type="Ensembl" id="ENSSSCT00070034462.1">
    <property type="protein sequence ID" value="ENSSSCP00070028784.1"/>
    <property type="gene ID" value="ENSSSCG00070017460.1"/>
</dbReference>
<proteinExistence type="predicted"/>
<evidence type="ECO:0000313" key="1">
    <source>
        <dbReference type="Ensembl" id="ENSSSCP00070028784.1"/>
    </source>
</evidence>
<accession>A0A4X1UJK6</accession>